<dbReference type="STRING" id="1073090.A0A1L9S7I9"/>
<dbReference type="GO" id="GO:0140115">
    <property type="term" value="P:export across plasma membrane"/>
    <property type="evidence" value="ECO:0007669"/>
    <property type="project" value="UniProtKB-ARBA"/>
</dbReference>
<dbReference type="GeneID" id="34607313"/>
<dbReference type="PANTHER" id="PTHR23502:SF7">
    <property type="entry name" value="DRUG_PROTON ANTIPORTER YHK8-RELATED"/>
    <property type="match status" value="1"/>
</dbReference>
<feature type="region of interest" description="Disordered" evidence="6">
    <location>
        <begin position="1"/>
        <end position="59"/>
    </location>
</feature>
<evidence type="ECO:0000256" key="7">
    <source>
        <dbReference type="SAM" id="Phobius"/>
    </source>
</evidence>
<reference evidence="10" key="1">
    <citation type="journal article" date="2017" name="Genome Biol.">
        <title>Comparative genomics reveals high biological diversity and specific adaptations in the industrially and medically important fungal genus Aspergillus.</title>
        <authorList>
            <person name="de Vries R.P."/>
            <person name="Riley R."/>
            <person name="Wiebenga A."/>
            <person name="Aguilar-Osorio G."/>
            <person name="Amillis S."/>
            <person name="Uchima C.A."/>
            <person name="Anderluh G."/>
            <person name="Asadollahi M."/>
            <person name="Askin M."/>
            <person name="Barry K."/>
            <person name="Battaglia E."/>
            <person name="Bayram O."/>
            <person name="Benocci T."/>
            <person name="Braus-Stromeyer S.A."/>
            <person name="Caldana C."/>
            <person name="Canovas D."/>
            <person name="Cerqueira G.C."/>
            <person name="Chen F."/>
            <person name="Chen W."/>
            <person name="Choi C."/>
            <person name="Clum A."/>
            <person name="Dos Santos R.A."/>
            <person name="Damasio A.R."/>
            <person name="Diallinas G."/>
            <person name="Emri T."/>
            <person name="Fekete E."/>
            <person name="Flipphi M."/>
            <person name="Freyberg S."/>
            <person name="Gallo A."/>
            <person name="Gournas C."/>
            <person name="Habgood R."/>
            <person name="Hainaut M."/>
            <person name="Harispe M.L."/>
            <person name="Henrissat B."/>
            <person name="Hilden K.S."/>
            <person name="Hope R."/>
            <person name="Hossain A."/>
            <person name="Karabika E."/>
            <person name="Karaffa L."/>
            <person name="Karanyi Z."/>
            <person name="Krasevec N."/>
            <person name="Kuo A."/>
            <person name="Kusch H."/>
            <person name="LaButti K."/>
            <person name="Lagendijk E.L."/>
            <person name="Lapidus A."/>
            <person name="Levasseur A."/>
            <person name="Lindquist E."/>
            <person name="Lipzen A."/>
            <person name="Logrieco A.F."/>
            <person name="MacCabe A."/>
            <person name="Maekelae M.R."/>
            <person name="Malavazi I."/>
            <person name="Melin P."/>
            <person name="Meyer V."/>
            <person name="Mielnichuk N."/>
            <person name="Miskei M."/>
            <person name="Molnar A.P."/>
            <person name="Mule G."/>
            <person name="Ngan C.Y."/>
            <person name="Orejas M."/>
            <person name="Orosz E."/>
            <person name="Ouedraogo J.P."/>
            <person name="Overkamp K.M."/>
            <person name="Park H.-S."/>
            <person name="Perrone G."/>
            <person name="Piumi F."/>
            <person name="Punt P.J."/>
            <person name="Ram A.F."/>
            <person name="Ramon A."/>
            <person name="Rauscher S."/>
            <person name="Record E."/>
            <person name="Riano-Pachon D.M."/>
            <person name="Robert V."/>
            <person name="Roehrig J."/>
            <person name="Ruller R."/>
            <person name="Salamov A."/>
            <person name="Salih N.S."/>
            <person name="Samson R.A."/>
            <person name="Sandor E."/>
            <person name="Sanguinetti M."/>
            <person name="Schuetze T."/>
            <person name="Sepcic K."/>
            <person name="Shelest E."/>
            <person name="Sherlock G."/>
            <person name="Sophianopoulou V."/>
            <person name="Squina F.M."/>
            <person name="Sun H."/>
            <person name="Susca A."/>
            <person name="Todd R.B."/>
            <person name="Tsang A."/>
            <person name="Unkles S.E."/>
            <person name="van de Wiele N."/>
            <person name="van Rossen-Uffink D."/>
            <person name="Oliveira J.V."/>
            <person name="Vesth T.C."/>
            <person name="Visser J."/>
            <person name="Yu J.-H."/>
            <person name="Zhou M."/>
            <person name="Andersen M.R."/>
            <person name="Archer D.B."/>
            <person name="Baker S.E."/>
            <person name="Benoit I."/>
            <person name="Brakhage A.A."/>
            <person name="Braus G.H."/>
            <person name="Fischer R."/>
            <person name="Frisvad J.C."/>
            <person name="Goldman G.H."/>
            <person name="Houbraken J."/>
            <person name="Oakley B."/>
            <person name="Pocsi I."/>
            <person name="Scazzocchio C."/>
            <person name="Seiboth B."/>
            <person name="vanKuyk P.A."/>
            <person name="Wortman J."/>
            <person name="Dyer P.S."/>
            <person name="Grigoriev I.V."/>
        </authorList>
    </citation>
    <scope>NUCLEOTIDE SEQUENCE [LARGE SCALE GENOMIC DNA]</scope>
    <source>
        <strain evidence="10">CBS 506.65</strain>
    </source>
</reference>
<comment type="subcellular location">
    <subcellularLocation>
        <location evidence="1">Cell membrane</location>
        <topology evidence="1">Multi-pass membrane protein</topology>
    </subcellularLocation>
</comment>
<feature type="transmembrane region" description="Helical" evidence="7">
    <location>
        <begin position="449"/>
        <end position="469"/>
    </location>
</feature>
<dbReference type="PROSITE" id="PS00216">
    <property type="entry name" value="SUGAR_TRANSPORT_1"/>
    <property type="match status" value="1"/>
</dbReference>
<dbReference type="SUPFAM" id="SSF103473">
    <property type="entry name" value="MFS general substrate transporter"/>
    <property type="match status" value="1"/>
</dbReference>
<keyword evidence="4 7" id="KW-1133">Transmembrane helix</keyword>
<dbReference type="InterPro" id="IPR036259">
    <property type="entry name" value="MFS_trans_sf"/>
</dbReference>
<evidence type="ECO:0000256" key="3">
    <source>
        <dbReference type="ARBA" id="ARBA00022692"/>
    </source>
</evidence>
<dbReference type="InterPro" id="IPR020846">
    <property type="entry name" value="MFS_dom"/>
</dbReference>
<feature type="transmembrane region" description="Helical" evidence="7">
    <location>
        <begin position="136"/>
        <end position="157"/>
    </location>
</feature>
<evidence type="ECO:0000313" key="10">
    <source>
        <dbReference type="Proteomes" id="UP000184188"/>
    </source>
</evidence>
<dbReference type="Proteomes" id="UP000184188">
    <property type="component" value="Unassembled WGS sequence"/>
</dbReference>
<dbReference type="InterPro" id="IPR005829">
    <property type="entry name" value="Sugar_transporter_CS"/>
</dbReference>
<evidence type="ECO:0000256" key="1">
    <source>
        <dbReference type="ARBA" id="ARBA00004651"/>
    </source>
</evidence>
<evidence type="ECO:0000313" key="9">
    <source>
        <dbReference type="EMBL" id="OJJ43103.1"/>
    </source>
</evidence>
<dbReference type="GO" id="GO:0005886">
    <property type="term" value="C:plasma membrane"/>
    <property type="evidence" value="ECO:0007669"/>
    <property type="project" value="UniProtKB-SubCell"/>
</dbReference>
<dbReference type="VEuPathDB" id="FungiDB:ASPZODRAFT_104002"/>
<dbReference type="Pfam" id="PF07690">
    <property type="entry name" value="MFS_1"/>
    <property type="match status" value="1"/>
</dbReference>
<feature type="transmembrane region" description="Helical" evidence="7">
    <location>
        <begin position="381"/>
        <end position="408"/>
    </location>
</feature>
<feature type="transmembrane region" description="Helical" evidence="7">
    <location>
        <begin position="195"/>
        <end position="215"/>
    </location>
</feature>
<dbReference type="FunFam" id="1.20.1250.20:FF:000082">
    <property type="entry name" value="MFS multidrug transporter, putative"/>
    <property type="match status" value="1"/>
</dbReference>
<keyword evidence="3 7" id="KW-0812">Transmembrane</keyword>
<feature type="compositionally biased region" description="Polar residues" evidence="6">
    <location>
        <begin position="1"/>
        <end position="19"/>
    </location>
</feature>
<evidence type="ECO:0000256" key="6">
    <source>
        <dbReference type="SAM" id="MobiDB-lite"/>
    </source>
</evidence>
<evidence type="ECO:0000256" key="5">
    <source>
        <dbReference type="ARBA" id="ARBA00023136"/>
    </source>
</evidence>
<keyword evidence="10" id="KW-1185">Reference proteome</keyword>
<dbReference type="CDD" id="cd17323">
    <property type="entry name" value="MFS_Tpo1_MDR_like"/>
    <property type="match status" value="1"/>
</dbReference>
<comment type="similarity">
    <text evidence="2">Belongs to the major facilitator superfamily.</text>
</comment>
<feature type="domain" description="Major facilitator superfamily (MFS) profile" evidence="8">
    <location>
        <begin position="1"/>
        <end position="473"/>
    </location>
</feature>
<dbReference type="Gene3D" id="1.20.1250.20">
    <property type="entry name" value="MFS general substrate transporter like domains"/>
    <property type="match status" value="1"/>
</dbReference>
<dbReference type="PANTHER" id="PTHR23502">
    <property type="entry name" value="MAJOR FACILITATOR SUPERFAMILY"/>
    <property type="match status" value="1"/>
</dbReference>
<dbReference type="AlphaFoldDB" id="A0A1L9S7I9"/>
<protein>
    <recommendedName>
        <fullName evidence="8">Major facilitator superfamily (MFS) profile domain-containing protein</fullName>
    </recommendedName>
</protein>
<evidence type="ECO:0000256" key="2">
    <source>
        <dbReference type="ARBA" id="ARBA00008335"/>
    </source>
</evidence>
<keyword evidence="5 7" id="KW-0472">Membrane</keyword>
<proteinExistence type="inferred from homology"/>
<feature type="transmembrane region" description="Helical" evidence="7">
    <location>
        <begin position="107"/>
        <end position="124"/>
    </location>
</feature>
<feature type="transmembrane region" description="Helical" evidence="7">
    <location>
        <begin position="356"/>
        <end position="375"/>
    </location>
</feature>
<name>A0A1L9S7I9_9EURO</name>
<dbReference type="GO" id="GO:0022857">
    <property type="term" value="F:transmembrane transporter activity"/>
    <property type="evidence" value="ECO:0007669"/>
    <property type="project" value="InterPro"/>
</dbReference>
<feature type="transmembrane region" description="Helical" evidence="7">
    <location>
        <begin position="66"/>
        <end position="95"/>
    </location>
</feature>
<accession>A0A1L9S7I9</accession>
<evidence type="ECO:0000259" key="8">
    <source>
        <dbReference type="PROSITE" id="PS50850"/>
    </source>
</evidence>
<feature type="compositionally biased region" description="Basic and acidic residues" evidence="6">
    <location>
        <begin position="24"/>
        <end position="41"/>
    </location>
</feature>
<gene>
    <name evidence="9" type="ORF">ASPZODRAFT_104002</name>
</gene>
<dbReference type="GO" id="GO:0042908">
    <property type="term" value="P:xenobiotic transport"/>
    <property type="evidence" value="ECO:0007669"/>
    <property type="project" value="UniProtKB-ARBA"/>
</dbReference>
<organism evidence="9 10">
    <name type="scientific">Penicilliopsis zonata CBS 506.65</name>
    <dbReference type="NCBI Taxonomy" id="1073090"/>
    <lineage>
        <taxon>Eukaryota</taxon>
        <taxon>Fungi</taxon>
        <taxon>Dikarya</taxon>
        <taxon>Ascomycota</taxon>
        <taxon>Pezizomycotina</taxon>
        <taxon>Eurotiomycetes</taxon>
        <taxon>Eurotiomycetidae</taxon>
        <taxon>Eurotiales</taxon>
        <taxon>Aspergillaceae</taxon>
        <taxon>Penicilliopsis</taxon>
    </lineage>
</organism>
<dbReference type="RefSeq" id="XP_022577613.1">
    <property type="nucleotide sequence ID" value="XM_022720848.1"/>
</dbReference>
<dbReference type="EMBL" id="KV878354">
    <property type="protein sequence ID" value="OJJ43103.1"/>
    <property type="molecule type" value="Genomic_DNA"/>
</dbReference>
<feature type="transmembrane region" description="Helical" evidence="7">
    <location>
        <begin position="263"/>
        <end position="290"/>
    </location>
</feature>
<feature type="transmembrane region" description="Helical" evidence="7">
    <location>
        <begin position="310"/>
        <end position="329"/>
    </location>
</feature>
<dbReference type="InterPro" id="IPR011701">
    <property type="entry name" value="MFS"/>
</dbReference>
<dbReference type="PROSITE" id="PS50850">
    <property type="entry name" value="MFS"/>
    <property type="match status" value="1"/>
</dbReference>
<evidence type="ECO:0000256" key="4">
    <source>
        <dbReference type="ARBA" id="ARBA00022989"/>
    </source>
</evidence>
<sequence length="485" mass="54234">MANGLPSSPSPEGTDSTRFTPVKLDQEDAEKPPRRDDDSSKDPFLVAFSGDDDPRSPRSMSNARKWLIVIVASTTIVTLGLSLFVIGLGLGPMFLAPLSEFYGRRPVYIISMFLFVIWIIPTALAQNLATIMISRFLTGFVGSAFLSVAGGTVGDLFDKHSLGAPMMIYTASPFLGPELGPIVGGFINYNVNWRWSFYVLIMWSFFQWVALCFFVPETYHPAVLRSHARKLRKETGDDRYYAAIEKLDRSIIQTIIRSCYRPFLLLFFEPMCLCLCLFCAVLLGVLYLFFEAFPLIFENNHGFNLWQVGLSFLGLTVGMILGVSTNPLFQKNYMKLLARHEAETGEKGGSEPEYRLPPAVVGAPLVTIGLMWFSWTTYASVHWIVPIIGSTIFAIGLVMVFSGAFTFLVDAYPTYAASALAANSFARSMFAGAFPLFGTPMYKNLGYEWASFLLTMITVCLLPFPYIFYKYGKRIRQRSKFATSI</sequence>
<dbReference type="OrthoDB" id="3561359at2759"/>